<dbReference type="InterPro" id="IPR000719">
    <property type="entry name" value="Prot_kinase_dom"/>
</dbReference>
<dbReference type="Pfam" id="PF07714">
    <property type="entry name" value="PK_Tyr_Ser-Thr"/>
    <property type="match status" value="1"/>
</dbReference>
<keyword evidence="2" id="KW-0067">ATP-binding</keyword>
<dbReference type="Proteomes" id="UP001054889">
    <property type="component" value="Unassembled WGS sequence"/>
</dbReference>
<dbReference type="EMBL" id="BQKI01000005">
    <property type="protein sequence ID" value="GJM95196.1"/>
    <property type="molecule type" value="Genomic_DNA"/>
</dbReference>
<sequence>MWVHYDIKPSNMMLDAAFNAKLDDLGLTRLVDHARGSHTAPLAQTMGYLDLECMVTGMTNAESDVYNFRVMLPEIACGRRPMVVIGEDVIRLLQWT</sequence>
<dbReference type="AlphaFoldDB" id="A0AAV5CAU1"/>
<evidence type="ECO:0000313" key="4">
    <source>
        <dbReference type="EMBL" id="GJM95196.1"/>
    </source>
</evidence>
<organism evidence="4 5">
    <name type="scientific">Eleusine coracana subsp. coracana</name>
    <dbReference type="NCBI Taxonomy" id="191504"/>
    <lineage>
        <taxon>Eukaryota</taxon>
        <taxon>Viridiplantae</taxon>
        <taxon>Streptophyta</taxon>
        <taxon>Embryophyta</taxon>
        <taxon>Tracheophyta</taxon>
        <taxon>Spermatophyta</taxon>
        <taxon>Magnoliopsida</taxon>
        <taxon>Liliopsida</taxon>
        <taxon>Poales</taxon>
        <taxon>Poaceae</taxon>
        <taxon>PACMAD clade</taxon>
        <taxon>Chloridoideae</taxon>
        <taxon>Cynodonteae</taxon>
        <taxon>Eleusininae</taxon>
        <taxon>Eleusine</taxon>
    </lineage>
</organism>
<accession>A0AAV5CAU1</accession>
<evidence type="ECO:0000256" key="1">
    <source>
        <dbReference type="ARBA" id="ARBA00022741"/>
    </source>
</evidence>
<dbReference type="PANTHER" id="PTHR27007">
    <property type="match status" value="1"/>
</dbReference>
<dbReference type="GO" id="GO:0005524">
    <property type="term" value="F:ATP binding"/>
    <property type="evidence" value="ECO:0007669"/>
    <property type="project" value="UniProtKB-KW"/>
</dbReference>
<dbReference type="GO" id="GO:0051707">
    <property type="term" value="P:response to other organism"/>
    <property type="evidence" value="ECO:0007669"/>
    <property type="project" value="UniProtKB-ARBA"/>
</dbReference>
<name>A0AAV5CAU1_ELECO</name>
<dbReference type="Gene3D" id="1.10.510.10">
    <property type="entry name" value="Transferase(Phosphotransferase) domain 1"/>
    <property type="match status" value="1"/>
</dbReference>
<proteinExistence type="predicted"/>
<keyword evidence="1" id="KW-0547">Nucleotide-binding</keyword>
<dbReference type="GO" id="GO:0004672">
    <property type="term" value="F:protein kinase activity"/>
    <property type="evidence" value="ECO:0007669"/>
    <property type="project" value="InterPro"/>
</dbReference>
<feature type="domain" description="Protein kinase" evidence="3">
    <location>
        <begin position="1"/>
        <end position="96"/>
    </location>
</feature>
<dbReference type="SUPFAM" id="SSF56112">
    <property type="entry name" value="Protein kinase-like (PK-like)"/>
    <property type="match status" value="1"/>
</dbReference>
<evidence type="ECO:0000259" key="3">
    <source>
        <dbReference type="PROSITE" id="PS50011"/>
    </source>
</evidence>
<keyword evidence="5" id="KW-1185">Reference proteome</keyword>
<dbReference type="PROSITE" id="PS50011">
    <property type="entry name" value="PROTEIN_KINASE_DOM"/>
    <property type="match status" value="1"/>
</dbReference>
<gene>
    <name evidence="4" type="primary">ga11904</name>
    <name evidence="4" type="ORF">PR202_ga11904</name>
</gene>
<comment type="caution">
    <text evidence="4">The sequence shown here is derived from an EMBL/GenBank/DDBJ whole genome shotgun (WGS) entry which is preliminary data.</text>
</comment>
<dbReference type="InterPro" id="IPR011009">
    <property type="entry name" value="Kinase-like_dom_sf"/>
</dbReference>
<reference evidence="4" key="1">
    <citation type="journal article" date="2018" name="DNA Res.">
        <title>Multiple hybrid de novo genome assembly of finger millet, an orphan allotetraploid crop.</title>
        <authorList>
            <person name="Hatakeyama M."/>
            <person name="Aluri S."/>
            <person name="Balachadran M.T."/>
            <person name="Sivarajan S.R."/>
            <person name="Patrignani A."/>
            <person name="Gruter S."/>
            <person name="Poveda L."/>
            <person name="Shimizu-Inatsugi R."/>
            <person name="Baeten J."/>
            <person name="Francoijs K.J."/>
            <person name="Nataraja K.N."/>
            <person name="Reddy Y.A.N."/>
            <person name="Phadnis S."/>
            <person name="Ravikumar R.L."/>
            <person name="Schlapbach R."/>
            <person name="Sreeman S.M."/>
            <person name="Shimizu K.K."/>
        </authorList>
    </citation>
    <scope>NUCLEOTIDE SEQUENCE</scope>
</reference>
<evidence type="ECO:0000313" key="5">
    <source>
        <dbReference type="Proteomes" id="UP001054889"/>
    </source>
</evidence>
<protein>
    <recommendedName>
        <fullName evidence="3">Protein kinase domain-containing protein</fullName>
    </recommendedName>
</protein>
<dbReference type="InterPro" id="IPR050528">
    <property type="entry name" value="L-type_Lectin-RKs"/>
</dbReference>
<dbReference type="InterPro" id="IPR001245">
    <property type="entry name" value="Ser-Thr/Tyr_kinase_cat_dom"/>
</dbReference>
<reference evidence="4" key="2">
    <citation type="submission" date="2021-12" db="EMBL/GenBank/DDBJ databases">
        <title>Resequencing data analysis of finger millet.</title>
        <authorList>
            <person name="Hatakeyama M."/>
            <person name="Aluri S."/>
            <person name="Balachadran M.T."/>
            <person name="Sivarajan S.R."/>
            <person name="Poveda L."/>
            <person name="Shimizu-Inatsugi R."/>
            <person name="Schlapbach R."/>
            <person name="Sreeman S.M."/>
            <person name="Shimizu K.K."/>
        </authorList>
    </citation>
    <scope>NUCLEOTIDE SEQUENCE</scope>
</reference>
<evidence type="ECO:0000256" key="2">
    <source>
        <dbReference type="ARBA" id="ARBA00022840"/>
    </source>
</evidence>